<gene>
    <name evidence="7" type="ORF">SVUK_LOCUS16841</name>
</gene>
<proteinExistence type="predicted"/>
<protein>
    <recommendedName>
        <fullName evidence="6">Amino acid transporter transmembrane domain-containing protein</fullName>
    </recommendedName>
</protein>
<evidence type="ECO:0000256" key="4">
    <source>
        <dbReference type="ARBA" id="ARBA00023136"/>
    </source>
</evidence>
<comment type="subcellular location">
    <subcellularLocation>
        <location evidence="1">Membrane</location>
        <topology evidence="1">Multi-pass membrane protein</topology>
    </subcellularLocation>
</comment>
<keyword evidence="3 5" id="KW-1133">Transmembrane helix</keyword>
<evidence type="ECO:0000313" key="8">
    <source>
        <dbReference type="Proteomes" id="UP000270094"/>
    </source>
</evidence>
<dbReference type="GO" id="GO:0015179">
    <property type="term" value="F:L-amino acid transmembrane transporter activity"/>
    <property type="evidence" value="ECO:0007669"/>
    <property type="project" value="TreeGrafter"/>
</dbReference>
<sequence>MIRSSYAFINLVKATVGVGVFAMPVAFQQAGFWTGLILTIGIGVLNAHCMMKIVRCSQYLCKKKVTNNNVNRSNAIRPICLDVHYNIAVTDEGQPQLYTIEGGNKKEKIIENDERRFTLDYGDMAEEAFANKHSSRLRIFAKPFKYVNFKILQHKIAPKNYGYR</sequence>
<dbReference type="EMBL" id="UYYB01114790">
    <property type="protein sequence ID" value="VDM81843.1"/>
    <property type="molecule type" value="Genomic_DNA"/>
</dbReference>
<keyword evidence="4 5" id="KW-0472">Membrane</keyword>
<evidence type="ECO:0000256" key="5">
    <source>
        <dbReference type="SAM" id="Phobius"/>
    </source>
</evidence>
<dbReference type="GO" id="GO:0005774">
    <property type="term" value="C:vacuolar membrane"/>
    <property type="evidence" value="ECO:0007669"/>
    <property type="project" value="TreeGrafter"/>
</dbReference>
<evidence type="ECO:0000313" key="7">
    <source>
        <dbReference type="EMBL" id="VDM81843.1"/>
    </source>
</evidence>
<accession>A0A3P7JLZ9</accession>
<dbReference type="InterPro" id="IPR013057">
    <property type="entry name" value="AA_transpt_TM"/>
</dbReference>
<evidence type="ECO:0000259" key="6">
    <source>
        <dbReference type="Pfam" id="PF01490"/>
    </source>
</evidence>
<keyword evidence="2 5" id="KW-0812">Transmembrane</keyword>
<name>A0A3P7JLZ9_STRVU</name>
<dbReference type="PANTHER" id="PTHR22950:SF349">
    <property type="entry name" value="AMINO ACID TRANSPORTER TRANSMEMBRANE DOMAIN-CONTAINING PROTEIN"/>
    <property type="match status" value="1"/>
</dbReference>
<reference evidence="7 8" key="1">
    <citation type="submission" date="2018-11" db="EMBL/GenBank/DDBJ databases">
        <authorList>
            <consortium name="Pathogen Informatics"/>
        </authorList>
    </citation>
    <scope>NUCLEOTIDE SEQUENCE [LARGE SCALE GENOMIC DNA]</scope>
</reference>
<keyword evidence="8" id="KW-1185">Reference proteome</keyword>
<evidence type="ECO:0000256" key="3">
    <source>
        <dbReference type="ARBA" id="ARBA00022989"/>
    </source>
</evidence>
<dbReference type="Pfam" id="PF01490">
    <property type="entry name" value="Aa_trans"/>
    <property type="match status" value="1"/>
</dbReference>
<dbReference type="Proteomes" id="UP000270094">
    <property type="component" value="Unassembled WGS sequence"/>
</dbReference>
<feature type="transmembrane region" description="Helical" evidence="5">
    <location>
        <begin position="33"/>
        <end position="54"/>
    </location>
</feature>
<feature type="transmembrane region" description="Helical" evidence="5">
    <location>
        <begin position="7"/>
        <end position="27"/>
    </location>
</feature>
<organism evidence="7 8">
    <name type="scientific">Strongylus vulgaris</name>
    <name type="common">Blood worm</name>
    <dbReference type="NCBI Taxonomy" id="40348"/>
    <lineage>
        <taxon>Eukaryota</taxon>
        <taxon>Metazoa</taxon>
        <taxon>Ecdysozoa</taxon>
        <taxon>Nematoda</taxon>
        <taxon>Chromadorea</taxon>
        <taxon>Rhabditida</taxon>
        <taxon>Rhabditina</taxon>
        <taxon>Rhabditomorpha</taxon>
        <taxon>Strongyloidea</taxon>
        <taxon>Strongylidae</taxon>
        <taxon>Strongylus</taxon>
    </lineage>
</organism>
<evidence type="ECO:0000256" key="1">
    <source>
        <dbReference type="ARBA" id="ARBA00004141"/>
    </source>
</evidence>
<evidence type="ECO:0000256" key="2">
    <source>
        <dbReference type="ARBA" id="ARBA00022692"/>
    </source>
</evidence>
<dbReference type="AlphaFoldDB" id="A0A3P7JLZ9"/>
<dbReference type="PANTHER" id="PTHR22950">
    <property type="entry name" value="AMINO ACID TRANSPORTER"/>
    <property type="match status" value="1"/>
</dbReference>
<feature type="domain" description="Amino acid transporter transmembrane" evidence="6">
    <location>
        <begin position="6"/>
        <end position="61"/>
    </location>
</feature>
<dbReference type="OrthoDB" id="5869482at2759"/>